<keyword evidence="5 8" id="KW-0464">Manganese</keyword>
<comment type="caution">
    <text evidence="11">The sequence shown here is derived from an EMBL/GenBank/DDBJ whole genome shotgun (WGS) entry which is preliminary data.</text>
</comment>
<comment type="domain">
    <text evidence="8">Subfamily III proteins have a conserved RTxK motif about 40-50 residues from the C-terminus; the threonine may be replaced by serine or cysteine.</text>
</comment>
<feature type="compositionally biased region" description="Polar residues" evidence="9">
    <location>
        <begin position="1"/>
        <end position="12"/>
    </location>
</feature>
<evidence type="ECO:0000256" key="3">
    <source>
        <dbReference type="ARBA" id="ARBA00022723"/>
    </source>
</evidence>
<dbReference type="GO" id="GO:0046872">
    <property type="term" value="F:metal ion binding"/>
    <property type="evidence" value="ECO:0007669"/>
    <property type="project" value="UniProtKB-UniRule"/>
</dbReference>
<dbReference type="GO" id="GO:0030643">
    <property type="term" value="P:intracellular phosphate ion homeostasis"/>
    <property type="evidence" value="ECO:0007669"/>
    <property type="project" value="UniProtKB-ARBA"/>
</dbReference>
<evidence type="ECO:0000259" key="10">
    <source>
        <dbReference type="Pfam" id="PF01937"/>
    </source>
</evidence>
<comment type="similarity">
    <text evidence="2 8">Belongs to the damage-control phosphatase family. Sugar phosphate phosphatase III subfamily.</text>
</comment>
<dbReference type="GO" id="GO:0005634">
    <property type="term" value="C:nucleus"/>
    <property type="evidence" value="ECO:0007669"/>
    <property type="project" value="TreeGrafter"/>
</dbReference>
<accession>A0A0W0F1K6</accession>
<dbReference type="EC" id="3.1.3.-" evidence="8"/>
<evidence type="ECO:0000256" key="7">
    <source>
        <dbReference type="ARBA" id="ARBA00054243"/>
    </source>
</evidence>
<dbReference type="SUPFAM" id="SSF111321">
    <property type="entry name" value="AF1104-like"/>
    <property type="match status" value="1"/>
</dbReference>
<dbReference type="PANTHER" id="PTHR12260">
    <property type="entry name" value="DAMAGE-CONTROL PHOSPHATASE ARMT1"/>
    <property type="match status" value="1"/>
</dbReference>
<dbReference type="GO" id="GO:0004427">
    <property type="term" value="F:inorganic diphosphate phosphatase activity"/>
    <property type="evidence" value="ECO:0007669"/>
    <property type="project" value="UniProtKB-ARBA"/>
</dbReference>
<dbReference type="FunFam" id="3.40.50.10880:FF:000005">
    <property type="entry name" value="DUF89-domain-containing protein"/>
    <property type="match status" value="1"/>
</dbReference>
<reference evidence="11 12" key="1">
    <citation type="submission" date="2015-12" db="EMBL/GenBank/DDBJ databases">
        <title>Draft genome sequence of Moniliophthora roreri, the causal agent of frosty pod rot of cacao.</title>
        <authorList>
            <person name="Aime M.C."/>
            <person name="Diaz-Valderrama J.R."/>
            <person name="Kijpornyongpan T."/>
            <person name="Phillips-Mora W."/>
        </authorList>
    </citation>
    <scope>NUCLEOTIDE SEQUENCE [LARGE SCALE GENOMIC DNA]</scope>
    <source>
        <strain evidence="11 12">MCA 2952</strain>
    </source>
</reference>
<dbReference type="PANTHER" id="PTHR12260:SF4">
    <property type="entry name" value="SUGAR PHOSPHATE PHOSPHATASE"/>
    <property type="match status" value="1"/>
</dbReference>
<organism evidence="11 12">
    <name type="scientific">Moniliophthora roreri</name>
    <name type="common">Frosty pod rot fungus</name>
    <name type="synonym">Monilia roreri</name>
    <dbReference type="NCBI Taxonomy" id="221103"/>
    <lineage>
        <taxon>Eukaryota</taxon>
        <taxon>Fungi</taxon>
        <taxon>Dikarya</taxon>
        <taxon>Basidiomycota</taxon>
        <taxon>Agaricomycotina</taxon>
        <taxon>Agaricomycetes</taxon>
        <taxon>Agaricomycetidae</taxon>
        <taxon>Agaricales</taxon>
        <taxon>Marasmiineae</taxon>
        <taxon>Marasmiaceae</taxon>
        <taxon>Moniliophthora</taxon>
    </lineage>
</organism>
<dbReference type="eggNOG" id="KOG3870">
    <property type="taxonomic scope" value="Eukaryota"/>
</dbReference>
<dbReference type="AlphaFoldDB" id="A0A0W0F1K6"/>
<dbReference type="Gene3D" id="3.40.50.10880">
    <property type="entry name" value="Uncharacterised protein PF01937, DUF89, domain 3"/>
    <property type="match status" value="1"/>
</dbReference>
<dbReference type="InterPro" id="IPR036075">
    <property type="entry name" value="ARMT-1-like_metal-bd_sf"/>
</dbReference>
<dbReference type="InterPro" id="IPR002791">
    <property type="entry name" value="ARMT1-like_metal-bd"/>
</dbReference>
<evidence type="ECO:0000313" key="12">
    <source>
        <dbReference type="Proteomes" id="UP000054988"/>
    </source>
</evidence>
<comment type="function">
    <text evidence="7 8">Metal-dependent phosphatase that shows phosphatase activity against several substrates, including fructose-1-phosphate and fructose-6-phosphate. Its preference for fructose-1-phosphate, a strong glycating agent that causes DNA damage rather than a canonical yeast metabolite, suggests a damage-control function in hexose phosphate metabolism.</text>
</comment>
<protein>
    <recommendedName>
        <fullName evidence="8">Sugar phosphate phosphatase</fullName>
        <ecNumber evidence="8">3.1.3.-</ecNumber>
    </recommendedName>
</protein>
<comment type="cofactor">
    <cofactor evidence="8">
        <name>Mn(2+)</name>
        <dbReference type="ChEBI" id="CHEBI:29035"/>
    </cofactor>
    <cofactor evidence="8">
        <name>Ni(2+)</name>
        <dbReference type="ChEBI" id="CHEBI:49786"/>
    </cofactor>
</comment>
<proteinExistence type="inferred from homology"/>
<evidence type="ECO:0000256" key="5">
    <source>
        <dbReference type="ARBA" id="ARBA00023211"/>
    </source>
</evidence>
<evidence type="ECO:0000256" key="1">
    <source>
        <dbReference type="ARBA" id="ARBA00001326"/>
    </source>
</evidence>
<evidence type="ECO:0000313" key="11">
    <source>
        <dbReference type="EMBL" id="KTB30205.1"/>
    </source>
</evidence>
<dbReference type="GO" id="GO:0103026">
    <property type="term" value="F:fructose-1-phosphatase activity"/>
    <property type="evidence" value="ECO:0007669"/>
    <property type="project" value="RHEA"/>
</dbReference>
<keyword evidence="4 8" id="KW-0378">Hydrolase</keyword>
<dbReference type="GO" id="GO:0006974">
    <property type="term" value="P:DNA damage response"/>
    <property type="evidence" value="ECO:0007669"/>
    <property type="project" value="TreeGrafter"/>
</dbReference>
<dbReference type="InterPro" id="IPR039763">
    <property type="entry name" value="ARMT1"/>
</dbReference>
<dbReference type="Proteomes" id="UP000054988">
    <property type="component" value="Unassembled WGS sequence"/>
</dbReference>
<feature type="domain" description="Damage-control phosphatase ARMT1-like metal-binding" evidence="10">
    <location>
        <begin position="62"/>
        <end position="467"/>
    </location>
</feature>
<dbReference type="GO" id="GO:0097023">
    <property type="term" value="F:fructose 6-phosphate aldolase activity"/>
    <property type="evidence" value="ECO:0007669"/>
    <property type="project" value="RHEA"/>
</dbReference>
<comment type="catalytic activity">
    <reaction evidence="6 8">
        <text>beta-D-fructose 6-phosphate = dihydroxyacetone + D-glyceraldehyde 3-phosphate</text>
        <dbReference type="Rhea" id="RHEA:28002"/>
        <dbReference type="ChEBI" id="CHEBI:16016"/>
        <dbReference type="ChEBI" id="CHEBI:57634"/>
        <dbReference type="ChEBI" id="CHEBI:59776"/>
    </reaction>
</comment>
<comment type="catalytic activity">
    <reaction evidence="1 8">
        <text>beta-D-fructose 1-phosphate + H2O = D-fructose + phosphate</text>
        <dbReference type="Rhea" id="RHEA:35603"/>
        <dbReference type="ChEBI" id="CHEBI:15377"/>
        <dbReference type="ChEBI" id="CHEBI:37721"/>
        <dbReference type="ChEBI" id="CHEBI:43474"/>
        <dbReference type="ChEBI" id="CHEBI:138881"/>
    </reaction>
</comment>
<dbReference type="Pfam" id="PF01937">
    <property type="entry name" value="ARMT1-like_dom"/>
    <property type="match status" value="1"/>
</dbReference>
<gene>
    <name evidence="11" type="ORF">WG66_17219</name>
</gene>
<keyword evidence="3 8" id="KW-0479">Metal-binding</keyword>
<dbReference type="Gene3D" id="1.20.930.60">
    <property type="match status" value="1"/>
</dbReference>
<evidence type="ECO:0000256" key="8">
    <source>
        <dbReference type="RuleBase" id="RU367030"/>
    </source>
</evidence>
<evidence type="ECO:0000256" key="2">
    <source>
        <dbReference type="ARBA" id="ARBA00009519"/>
    </source>
</evidence>
<feature type="region of interest" description="Disordered" evidence="9">
    <location>
        <begin position="1"/>
        <end position="46"/>
    </location>
</feature>
<evidence type="ECO:0000256" key="4">
    <source>
        <dbReference type="ARBA" id="ARBA00022801"/>
    </source>
</evidence>
<dbReference type="EMBL" id="LATX01002393">
    <property type="protein sequence ID" value="KTB30205.1"/>
    <property type="molecule type" value="Genomic_DNA"/>
</dbReference>
<sequence length="506" mass="57762">MSATANPSSSGAPSRVTLSLGHLPSKKNIKAPWPRTPTRVDPNNPPWPAYRGYHEYSFAHETMQSRLPTILGKAIDDVSRTLNEQSDEEKIIDLVNCIERMEKLMVDLSGNAKLRPILDDGEADVALWNKEIAKYFQGKLHRKDFMNAPWLFAEAYKYRRLRECFSVSKFWSDYDVFYRQKCDTFSRSSQAVFELSTRFAEPFTLAEKLSADEKLEAERLMFLELTQVCLWGNSTDLSLLINMTEEQIKALQSTGGDHLAATEKNILGNHLNKLWDTVKELREKTGGRIDFVLDNAGFELYCDCVYADFLIQSGLAKEVRFHGKRYPWFVSDVTKKDWNWLLNTMVYGHLFPNASDQELESVRRLGTRWKQYEKEGKWVYEQHPFWCTGYTYWDLHSEAPDLFLHLSRSDLVFFKGDLNHRKLTYDCAAPASTPFDVAIGPMANSAGAPKVASLRTIKSDVVVGLGDEGDEIAEKLDKTEPGWKISGKYAVVLLSEGRPGEKVRFA</sequence>
<name>A0A0W0F1K6_MONRR</name>
<evidence type="ECO:0000256" key="6">
    <source>
        <dbReference type="ARBA" id="ARBA00048809"/>
    </source>
</evidence>
<evidence type="ECO:0000256" key="9">
    <source>
        <dbReference type="SAM" id="MobiDB-lite"/>
    </source>
</evidence>